<reference evidence="2" key="1">
    <citation type="journal article" date="2019" name="Int. J. Syst. Evol. Microbiol.">
        <title>The Global Catalogue of Microorganisms (GCM) 10K type strain sequencing project: providing services to taxonomists for standard genome sequencing and annotation.</title>
        <authorList>
            <consortium name="The Broad Institute Genomics Platform"/>
            <consortium name="The Broad Institute Genome Sequencing Center for Infectious Disease"/>
            <person name="Wu L."/>
            <person name="Ma J."/>
        </authorList>
    </citation>
    <scope>NUCLEOTIDE SEQUENCE [LARGE SCALE GENOMIC DNA]</scope>
    <source>
        <strain evidence="2">KACC 11904</strain>
    </source>
</reference>
<dbReference type="RefSeq" id="WP_270879890.1">
    <property type="nucleotide sequence ID" value="NZ_JAQFVF010000027.1"/>
</dbReference>
<organism evidence="1 2">
    <name type="scientific">Paenibacillus aestuarii</name>
    <dbReference type="NCBI Taxonomy" id="516965"/>
    <lineage>
        <taxon>Bacteria</taxon>
        <taxon>Bacillati</taxon>
        <taxon>Bacillota</taxon>
        <taxon>Bacilli</taxon>
        <taxon>Bacillales</taxon>
        <taxon>Paenibacillaceae</taxon>
        <taxon>Paenibacillus</taxon>
    </lineage>
</organism>
<evidence type="ECO:0000313" key="1">
    <source>
        <dbReference type="EMBL" id="MFC5451907.1"/>
    </source>
</evidence>
<gene>
    <name evidence="1" type="ORF">ACFPOG_27260</name>
</gene>
<name>A0ABW0KGK8_9BACL</name>
<dbReference type="Proteomes" id="UP001596044">
    <property type="component" value="Unassembled WGS sequence"/>
</dbReference>
<accession>A0ABW0KGK8</accession>
<dbReference type="EMBL" id="JBHSMJ010000040">
    <property type="protein sequence ID" value="MFC5451907.1"/>
    <property type="molecule type" value="Genomic_DNA"/>
</dbReference>
<sequence length="116" mass="13656">MIEKNIKAHAIWFISQETERILRDLESGLITRDQAIGSYNTVYSIASGIEDAKHMKVICRIMSHIRSTNVYFNLRKMYLSNYFSEESQVLEMKEMKEIKEAKEPHDSKELKEIINQ</sequence>
<keyword evidence="2" id="KW-1185">Reference proteome</keyword>
<proteinExistence type="predicted"/>
<comment type="caution">
    <text evidence="1">The sequence shown here is derived from an EMBL/GenBank/DDBJ whole genome shotgun (WGS) entry which is preliminary data.</text>
</comment>
<evidence type="ECO:0000313" key="2">
    <source>
        <dbReference type="Proteomes" id="UP001596044"/>
    </source>
</evidence>
<protein>
    <submittedName>
        <fullName evidence="1">Uncharacterized protein</fullName>
    </submittedName>
</protein>